<dbReference type="InterPro" id="IPR038577">
    <property type="entry name" value="GT10-like_C_sf"/>
</dbReference>
<keyword evidence="5 12" id="KW-0808">Transferase</keyword>
<dbReference type="PANTHER" id="PTHR48438:SF1">
    <property type="entry name" value="ALPHA-(1,3)-FUCOSYLTRANSFERASE C-RELATED"/>
    <property type="match status" value="1"/>
</dbReference>
<dbReference type="GO" id="GO:0008417">
    <property type="term" value="F:fucosyltransferase activity"/>
    <property type="evidence" value="ECO:0007669"/>
    <property type="project" value="InterPro"/>
</dbReference>
<dbReference type="Pfam" id="PF17039">
    <property type="entry name" value="Glyco_tran_10_N"/>
    <property type="match status" value="1"/>
</dbReference>
<keyword evidence="9 12" id="KW-0333">Golgi apparatus</keyword>
<protein>
    <recommendedName>
        <fullName evidence="12">Fucosyltransferase</fullName>
        <ecNumber evidence="12">2.4.1.-</ecNumber>
    </recommendedName>
</protein>
<evidence type="ECO:0000259" key="13">
    <source>
        <dbReference type="Pfam" id="PF00852"/>
    </source>
</evidence>
<evidence type="ECO:0000256" key="7">
    <source>
        <dbReference type="ARBA" id="ARBA00022968"/>
    </source>
</evidence>
<dbReference type="FunFam" id="3.40.50.11660:FF:000002">
    <property type="entry name" value="Alpha-(1,3)-fucosyltransferase"/>
    <property type="match status" value="1"/>
</dbReference>
<keyword evidence="4 12" id="KW-0328">Glycosyltransferase</keyword>
<keyword evidence="15" id="KW-1185">Reference proteome</keyword>
<evidence type="ECO:0000256" key="4">
    <source>
        <dbReference type="ARBA" id="ARBA00022676"/>
    </source>
</evidence>
<evidence type="ECO:0000256" key="8">
    <source>
        <dbReference type="ARBA" id="ARBA00022989"/>
    </source>
</evidence>
<evidence type="ECO:0000256" key="9">
    <source>
        <dbReference type="ARBA" id="ARBA00023034"/>
    </source>
</evidence>
<name>A0A0N4Z8E3_PARTI</name>
<evidence type="ECO:0000256" key="1">
    <source>
        <dbReference type="ARBA" id="ARBA00004447"/>
    </source>
</evidence>
<dbReference type="UniPathway" id="UPA00378"/>
<evidence type="ECO:0000259" key="14">
    <source>
        <dbReference type="Pfam" id="PF17039"/>
    </source>
</evidence>
<keyword evidence="10 12" id="KW-0472">Membrane</keyword>
<dbReference type="Pfam" id="PF00852">
    <property type="entry name" value="Glyco_transf_10"/>
    <property type="match status" value="1"/>
</dbReference>
<keyword evidence="11" id="KW-0325">Glycoprotein</keyword>
<comment type="subcellular location">
    <subcellularLocation>
        <location evidence="1 12">Golgi apparatus</location>
        <location evidence="1 12">Golgi stack membrane</location>
        <topology evidence="1 12">Single-pass type II membrane protein</topology>
    </subcellularLocation>
</comment>
<dbReference type="WBParaSite" id="PTRK_0000354500.1">
    <property type="protein sequence ID" value="PTRK_0000354500.1"/>
    <property type="gene ID" value="PTRK_0000354500"/>
</dbReference>
<dbReference type="InterPro" id="IPR055270">
    <property type="entry name" value="Glyco_tran_10_C"/>
</dbReference>
<evidence type="ECO:0000256" key="11">
    <source>
        <dbReference type="ARBA" id="ARBA00023180"/>
    </source>
</evidence>
<comment type="pathway">
    <text evidence="2">Protein modification; protein glycosylation.</text>
</comment>
<feature type="transmembrane region" description="Helical" evidence="12">
    <location>
        <begin position="7"/>
        <end position="24"/>
    </location>
</feature>
<dbReference type="SUPFAM" id="SSF53756">
    <property type="entry name" value="UDP-Glycosyltransferase/glycogen phosphorylase"/>
    <property type="match status" value="1"/>
</dbReference>
<sequence>MNTKYKFLIILLILSFTYIYISFLDKINDTLTEYKNRFFEPSYRLKKRILLYTKVFGQSSDWTVKGCEELNCELTEDKSLFSTSDAVVFHHADLGGIYNYPTRSFEKQKFVFYSLESPFLVRSFGPQNYFNWIMSYNDKADITFTYGSKWRKCNKICNHLPYNSSKILSAKTNRGIIGYISNCKTNSARLKIINALRKYVPIVFYGECALSNEPKEACKKFDYECERVVINSYYFFIAFENALCDNYITEKYWARYSFDSIPIVIKRDIYENLNIPSSSFIAVDDFKSAKEMGDYLNYLMNNTKEYLKYFEYRKQNIEVMDEKEYHLMNGFCNLCKKLYENDKSNDVIKNVSINYLNINRCISKKDSDKFSDLW</sequence>
<dbReference type="EC" id="2.4.1.-" evidence="12"/>
<evidence type="ECO:0000256" key="6">
    <source>
        <dbReference type="ARBA" id="ARBA00022692"/>
    </source>
</evidence>
<keyword evidence="7" id="KW-0735">Signal-anchor</keyword>
<evidence type="ECO:0000256" key="2">
    <source>
        <dbReference type="ARBA" id="ARBA00004922"/>
    </source>
</evidence>
<dbReference type="AlphaFoldDB" id="A0A0N4Z8E3"/>
<dbReference type="Gene3D" id="3.40.50.11660">
    <property type="entry name" value="Glycosyl transferase family 10, C-terminal domain"/>
    <property type="match status" value="1"/>
</dbReference>
<evidence type="ECO:0000256" key="10">
    <source>
        <dbReference type="ARBA" id="ARBA00023136"/>
    </source>
</evidence>
<dbReference type="InterPro" id="IPR031481">
    <property type="entry name" value="Glyco_tran_10_N"/>
</dbReference>
<evidence type="ECO:0000313" key="16">
    <source>
        <dbReference type="WBParaSite" id="PTRK_0000354500.1"/>
    </source>
</evidence>
<evidence type="ECO:0000256" key="3">
    <source>
        <dbReference type="ARBA" id="ARBA00008919"/>
    </source>
</evidence>
<proteinExistence type="inferred from homology"/>
<dbReference type="STRING" id="131310.A0A0N4Z8E3"/>
<dbReference type="InterPro" id="IPR001503">
    <property type="entry name" value="Glyco_trans_10"/>
</dbReference>
<feature type="domain" description="Fucosyltransferase C-terminal" evidence="13">
    <location>
        <begin position="174"/>
        <end position="351"/>
    </location>
</feature>
<dbReference type="Proteomes" id="UP000038045">
    <property type="component" value="Unplaced"/>
</dbReference>
<reference evidence="16" key="1">
    <citation type="submission" date="2017-02" db="UniProtKB">
        <authorList>
            <consortium name="WormBaseParasite"/>
        </authorList>
    </citation>
    <scope>IDENTIFICATION</scope>
</reference>
<evidence type="ECO:0000313" key="15">
    <source>
        <dbReference type="Proteomes" id="UP000038045"/>
    </source>
</evidence>
<feature type="domain" description="Fucosyltransferase N-terminal" evidence="14">
    <location>
        <begin position="46"/>
        <end position="147"/>
    </location>
</feature>
<accession>A0A0N4Z8E3</accession>
<organism evidence="15 16">
    <name type="scientific">Parastrongyloides trichosuri</name>
    <name type="common">Possum-specific nematode worm</name>
    <dbReference type="NCBI Taxonomy" id="131310"/>
    <lineage>
        <taxon>Eukaryota</taxon>
        <taxon>Metazoa</taxon>
        <taxon>Ecdysozoa</taxon>
        <taxon>Nematoda</taxon>
        <taxon>Chromadorea</taxon>
        <taxon>Rhabditida</taxon>
        <taxon>Tylenchina</taxon>
        <taxon>Panagrolaimomorpha</taxon>
        <taxon>Strongyloidoidea</taxon>
        <taxon>Strongyloididae</taxon>
        <taxon>Parastrongyloides</taxon>
    </lineage>
</organism>
<keyword evidence="6 12" id="KW-0812">Transmembrane</keyword>
<evidence type="ECO:0000256" key="5">
    <source>
        <dbReference type="ARBA" id="ARBA00022679"/>
    </source>
</evidence>
<evidence type="ECO:0000256" key="12">
    <source>
        <dbReference type="RuleBase" id="RU003832"/>
    </source>
</evidence>
<dbReference type="PANTHER" id="PTHR48438">
    <property type="entry name" value="ALPHA-(1,3)-FUCOSYLTRANSFERASE C-RELATED"/>
    <property type="match status" value="1"/>
</dbReference>
<keyword evidence="8 12" id="KW-1133">Transmembrane helix</keyword>
<comment type="similarity">
    <text evidence="3 12">Belongs to the glycosyltransferase 10 family.</text>
</comment>
<dbReference type="GO" id="GO:0032580">
    <property type="term" value="C:Golgi cisterna membrane"/>
    <property type="evidence" value="ECO:0007669"/>
    <property type="project" value="UniProtKB-SubCell"/>
</dbReference>